<comment type="caution">
    <text evidence="1">The sequence shown here is derived from an EMBL/GenBank/DDBJ whole genome shotgun (WGS) entry which is preliminary data.</text>
</comment>
<sequence length="187" mass="19774">MTNPPYAVEVDPEFPPDGDWGCPVFEFGHDGGLGGFTSRWGATVVRVTAATEWVGLFPGEWPDGVDDVFATPDPGRLCVVAGGSAFVVRVDSPGEGAVVAQDRVHQVVPVGDRLVLLVSEVDVVALGPDGVAWRSGRLAGDGLRVVRADPDAVHCVGNFHYLGEDPQEFVLDPATGRVVAGPRFEWA</sequence>
<keyword evidence="2" id="KW-1185">Reference proteome</keyword>
<accession>A0A495XDH6</accession>
<reference evidence="1 2" key="1">
    <citation type="submission" date="2018-10" db="EMBL/GenBank/DDBJ databases">
        <title>Sequencing the genomes of 1000 actinobacteria strains.</title>
        <authorList>
            <person name="Klenk H.-P."/>
        </authorList>
    </citation>
    <scope>NUCLEOTIDE SEQUENCE [LARGE SCALE GENOMIC DNA]</scope>
    <source>
        <strain evidence="1 2">DSM 43911</strain>
    </source>
</reference>
<dbReference type="InterPro" id="IPR011048">
    <property type="entry name" value="Haem_d1_sf"/>
</dbReference>
<dbReference type="SUPFAM" id="SSF51004">
    <property type="entry name" value="C-terminal (heme d1) domain of cytochrome cd1-nitrite reductase"/>
    <property type="match status" value="1"/>
</dbReference>
<proteinExistence type="predicted"/>
<dbReference type="RefSeq" id="WP_121224810.1">
    <property type="nucleotide sequence ID" value="NZ_JBIUBA010000008.1"/>
</dbReference>
<evidence type="ECO:0000313" key="2">
    <source>
        <dbReference type="Proteomes" id="UP000272729"/>
    </source>
</evidence>
<evidence type="ECO:0000313" key="1">
    <source>
        <dbReference type="EMBL" id="RKT72057.1"/>
    </source>
</evidence>
<protein>
    <submittedName>
        <fullName evidence="1">Uncharacterized protein</fullName>
    </submittedName>
</protein>
<dbReference type="OrthoDB" id="3266581at2"/>
<gene>
    <name evidence="1" type="ORF">DFJ66_5361</name>
</gene>
<name>A0A495XDH6_9PSEU</name>
<dbReference type="EMBL" id="RBXR01000001">
    <property type="protein sequence ID" value="RKT72057.1"/>
    <property type="molecule type" value="Genomic_DNA"/>
</dbReference>
<dbReference type="AlphaFoldDB" id="A0A495XDH6"/>
<dbReference type="Proteomes" id="UP000272729">
    <property type="component" value="Unassembled WGS sequence"/>
</dbReference>
<organism evidence="1 2">
    <name type="scientific">Saccharothrix variisporea</name>
    <dbReference type="NCBI Taxonomy" id="543527"/>
    <lineage>
        <taxon>Bacteria</taxon>
        <taxon>Bacillati</taxon>
        <taxon>Actinomycetota</taxon>
        <taxon>Actinomycetes</taxon>
        <taxon>Pseudonocardiales</taxon>
        <taxon>Pseudonocardiaceae</taxon>
        <taxon>Saccharothrix</taxon>
    </lineage>
</organism>